<dbReference type="EMBL" id="JBFXLQ010000001">
    <property type="protein sequence ID" value="KAL2872589.1"/>
    <property type="molecule type" value="Genomic_DNA"/>
</dbReference>
<dbReference type="Proteomes" id="UP001610432">
    <property type="component" value="Unassembled WGS sequence"/>
</dbReference>
<dbReference type="PROSITE" id="PS51186">
    <property type="entry name" value="GNAT"/>
    <property type="match status" value="1"/>
</dbReference>
<evidence type="ECO:0000256" key="1">
    <source>
        <dbReference type="SAM" id="MobiDB-lite"/>
    </source>
</evidence>
<dbReference type="InterPro" id="IPR000182">
    <property type="entry name" value="GNAT_dom"/>
</dbReference>
<organism evidence="3 4">
    <name type="scientific">Aspergillus lucknowensis</name>
    <dbReference type="NCBI Taxonomy" id="176173"/>
    <lineage>
        <taxon>Eukaryota</taxon>
        <taxon>Fungi</taxon>
        <taxon>Dikarya</taxon>
        <taxon>Ascomycota</taxon>
        <taxon>Pezizomycotina</taxon>
        <taxon>Eurotiomycetes</taxon>
        <taxon>Eurotiomycetidae</taxon>
        <taxon>Eurotiales</taxon>
        <taxon>Aspergillaceae</taxon>
        <taxon>Aspergillus</taxon>
        <taxon>Aspergillus subgen. Nidulantes</taxon>
    </lineage>
</organism>
<gene>
    <name evidence="3" type="ORF">BJX67DRAFT_376394</name>
</gene>
<evidence type="ECO:0000259" key="2">
    <source>
        <dbReference type="PROSITE" id="PS51186"/>
    </source>
</evidence>
<keyword evidence="4" id="KW-1185">Reference proteome</keyword>
<sequence>MPLDQSRDPRDPFRSQRLVYRAIEDSDADKSFFHTHLNDPAMHFFSSTILPRPRTQKSAAEFLAIHQERLLSVMICLPETEPDTEESSSQDTKKERGRAGGGGAGQPIGRLSLSNPLGSLTAHHRNAVMGISLIAEARGKGYGGEAINWALDWAFEIAGLHRVGIQVCAFNEGALGLYRKVGFVEEGREREAVWHGREWHDVVSLGILEGEWARLRARSLAN</sequence>
<name>A0ABR4M7M6_9EURO</name>
<comment type="caution">
    <text evidence="3">The sequence shown here is derived from an EMBL/GenBank/DDBJ whole genome shotgun (WGS) entry which is preliminary data.</text>
</comment>
<evidence type="ECO:0000313" key="4">
    <source>
        <dbReference type="Proteomes" id="UP001610432"/>
    </source>
</evidence>
<feature type="region of interest" description="Disordered" evidence="1">
    <location>
        <begin position="80"/>
        <end position="108"/>
    </location>
</feature>
<dbReference type="GeneID" id="98146935"/>
<reference evidence="3 4" key="1">
    <citation type="submission" date="2024-07" db="EMBL/GenBank/DDBJ databases">
        <title>Section-level genome sequencing and comparative genomics of Aspergillus sections Usti and Cavernicolus.</title>
        <authorList>
            <consortium name="Lawrence Berkeley National Laboratory"/>
            <person name="Nybo J.L."/>
            <person name="Vesth T.C."/>
            <person name="Theobald S."/>
            <person name="Frisvad J.C."/>
            <person name="Larsen T.O."/>
            <person name="Kjaerboelling I."/>
            <person name="Rothschild-Mancinelli K."/>
            <person name="Lyhne E.K."/>
            <person name="Kogle M.E."/>
            <person name="Barry K."/>
            <person name="Clum A."/>
            <person name="Na H."/>
            <person name="Ledsgaard L."/>
            <person name="Lin J."/>
            <person name="Lipzen A."/>
            <person name="Kuo A."/>
            <person name="Riley R."/>
            <person name="Mondo S."/>
            <person name="Labutti K."/>
            <person name="Haridas S."/>
            <person name="Pangalinan J."/>
            <person name="Salamov A.A."/>
            <person name="Simmons B.A."/>
            <person name="Magnuson J.K."/>
            <person name="Chen J."/>
            <person name="Drula E."/>
            <person name="Henrissat B."/>
            <person name="Wiebenga A."/>
            <person name="Lubbers R.J."/>
            <person name="Gomes A.C."/>
            <person name="Macurrencykelacurrency M.R."/>
            <person name="Stajich J."/>
            <person name="Grigoriev I.V."/>
            <person name="Mortensen U.H."/>
            <person name="De Vries R.P."/>
            <person name="Baker S.E."/>
            <person name="Andersen M.R."/>
        </authorList>
    </citation>
    <scope>NUCLEOTIDE SEQUENCE [LARGE SCALE GENOMIC DNA]</scope>
    <source>
        <strain evidence="3 4">CBS 449.75</strain>
    </source>
</reference>
<dbReference type="PANTHER" id="PTHR43415">
    <property type="entry name" value="SPERMIDINE N(1)-ACETYLTRANSFERASE"/>
    <property type="match status" value="1"/>
</dbReference>
<dbReference type="RefSeq" id="XP_070891567.1">
    <property type="nucleotide sequence ID" value="XM_071031863.1"/>
</dbReference>
<proteinExistence type="predicted"/>
<protein>
    <submittedName>
        <fullName evidence="3">Acyl-CoA N-acyltransferase</fullName>
    </submittedName>
</protein>
<accession>A0ABR4M7M6</accession>
<dbReference type="Pfam" id="PF13302">
    <property type="entry name" value="Acetyltransf_3"/>
    <property type="match status" value="1"/>
</dbReference>
<evidence type="ECO:0000313" key="3">
    <source>
        <dbReference type="EMBL" id="KAL2872589.1"/>
    </source>
</evidence>
<feature type="domain" description="N-acetyltransferase" evidence="2">
    <location>
        <begin position="49"/>
        <end position="206"/>
    </location>
</feature>
<dbReference type="InterPro" id="IPR016181">
    <property type="entry name" value="Acyl_CoA_acyltransferase"/>
</dbReference>
<dbReference type="Gene3D" id="3.40.630.30">
    <property type="match status" value="1"/>
</dbReference>
<dbReference type="SUPFAM" id="SSF55729">
    <property type="entry name" value="Acyl-CoA N-acyltransferases (Nat)"/>
    <property type="match status" value="1"/>
</dbReference>
<dbReference type="PANTHER" id="PTHR43415:SF3">
    <property type="entry name" value="GNAT-FAMILY ACETYLTRANSFERASE"/>
    <property type="match status" value="1"/>
</dbReference>